<dbReference type="InterPro" id="IPR056884">
    <property type="entry name" value="NPHP3-like_N"/>
</dbReference>
<protein>
    <recommendedName>
        <fullName evidence="5">Nephrocystin 3-like N-terminal domain-containing protein</fullName>
    </recommendedName>
</protein>
<sequence length="2295" mass="253033">MAQQGSLTARLAKLSAVAQDAHALLTSLYKRPRPVSLDVDRLSSLLRALAGNLVNLYMLASSVEDNGCGSSIGSHNLHHLQACERTLVSLRLLLKGESSSPSGRESLLNLLDELAGHVTNLRMASASLSLASLCKALSCSNPDAPSKPRAFVDRIAWESARRRPGLRDVPCAHPYNTVTSLTKKQCPGTNEWFTTLKQYQDWVEGQSAPLWFCGDPGSGKTMLASTIIEGLVSGASQSTAVCFHVADAISTEKPSLASVMGSLLCQLVCQNSQAERKLDQYLHSKLDELPTALDLPVDCLGDPPDIEGAQLRSALFRAISKHFFKKVFVVIDGIDELDVSVTETISSTNSWIEPGSDIRLLVLSGWPKTEDRASGFLYTDIGPPEVDLRFLSEWAIQQLEPGELLRHVTQAYVLDQKLQNFPSTVSETYATILARADRSSLIADNYPTCQLTPVLLLRFSLLWLLHLSEIESRAGDIPCHFSIESLCEALSLLCSPDGVDLSDIRMIDPKELISLLGCMVDYDSETVTLSHSTVLDFLSNKVWDKYGDIAKDGLREASTSLGTIMLRYLNLKNFNRPSSEFEIQKQYILNRRQRHPFYALAAAWWPTVVQEISDDALWELAAVLFDNPRSNHFIHWLQELCSQLFPSRFGFDVSPEPFLRIRNLLLKGEDLSVHIAAALGVPQLCSRLIKMGRSLNKVAGDTLIDGPPIYYAIMGPKIFTMSRTSSGVSLLPAEEHEFWGPARVRTIEMLMAHGPAMNPFKSERGDSVSLTASALLTSFATWDAEIFIKTANGLPPDQDCLEVLRMLKRDEWTMVQIMPRHRTFLNRVCEYIIDSISHMFVNPTSDRHEKCDWLPSRFTQEETLGFTFEIAEELGLDCVDPNCRRSLPHDDKLYYSYVDQFMRDFEPALLQWLMQDPRWDPNKQLDSEGDSESSGQTALHIAVEDRATDIIKRLFQRGSRPDVRDAQGRTPLMLVETPEHLRLLLDHGADVTATDDSGRCIWHFAAANNDADLLNALIASGDDKEVALRRVTKQGRTPLAEAFMYVRELLSIVARSHENPDAAQLLLPLCDGDEAYFKSDVPVTHLAAEWASLSLLTRLMRTKGVDFSSTTEDGSTPMHYLNFGATLEFVQKLREACGDNADAQRKDGKTPAETIFLSFKDSDPDPDMRIRHPAYSKEIDPTVYNALLTAEVLASRDAESRTLWERFCKDVVVDYISKGPRLSMAVVQGPIATAVLSLVDKGALAEYETQHKSSGFTVLVRDTWDKDGSQSSGPSAFSIEFPPIPYIMGRLYTHVLKATQYMGDIAKDKSTLLIFCWAARHGFMNLIDLMVEKGVSPVEEVKGMCALEEAVLSPVGNADALTLILTAIDKSQLNAKSSRGTTPLLQLCTTTHTGRPRVALREERMTLLLRAGADPHMRTADGVPAVVLAITEEQFECARLLIEAGADIRAKTPLGMDSALAAAYRGNMRLLEMLEQLSRSGDADKQVDFAARCSRPYVEDGKHTKQMLAGCNALHVAALYQQTHVASFYLDRGYLGVNDTQSDRGLTALHLAAMCGDVNGIRRLAGRGADIEARDVEGCRPLHHAVHRAHTATLRALLELGCERSPRDNCGVTPLILAIQLYVQPAIALLTETDADMTVAADIDGEKDVSRMITLPAPASERQARAVSRRHSSDTKQPQRGWSRKGLQAMAEAMEMALSNQNVDMCRSVLNSGCPVDILLPPCRNCTPLMLAMRMGAVHLVQVLLERGAELRAGHCAWHYPAGYNPVGGACRAERLLPCLRPVLDRALSRGHNWLGSPVTPLHVVAGTGGLEAMQVLLEHITEHVDKYRAWLPADLEVPMPPEEAGSRGVHAVVRVIVNLRSGVAFRKSSYDDAGSTPLRIAAGYGATPAMVNLLLDYGADPNIPDFCLDYPLHNAISNGLAGTVKVLLERGAFPDARDNNAYTPLMLACCDPFTQQDRANYPPWRSDAVATVRILIEHGADPRVRDVDGSSLLNLAAKQGRNPAVFDYLVRTTGLDPFLRDKTCYAPLHDAVLNRAYTSYVLSGAYDLRRLAAEEDLPKGLFAIAADDNDHILPRLLRRWPREFLGGYVGRVQGRYVSALCNAAARGHERAAAALLDWGGADMELEGAPEGTALMTACVYGRLGVARMLVRRGAAVSYRRRRRRHAHPGSEGLGGDGQGEWETRSALAVATPKIRRWILVGQFTERPRRVGYRARDGGATPDAAVTEEEGFKPWSGVREVAVLFTGSGQFYGRTAGESLLGFVKRCARIRREFRGQVVVPYDHEGEGEGRTASS</sequence>
<dbReference type="Pfam" id="PF12796">
    <property type="entry name" value="Ank_2"/>
    <property type="match status" value="3"/>
</dbReference>
<evidence type="ECO:0000256" key="2">
    <source>
        <dbReference type="ARBA" id="ARBA00023043"/>
    </source>
</evidence>
<dbReference type="RefSeq" id="XP_030997611.1">
    <property type="nucleotide sequence ID" value="XM_031136519.1"/>
</dbReference>
<name>A0A507BH74_9PEZI</name>
<dbReference type="PROSITE" id="PS50088">
    <property type="entry name" value="ANK_REPEAT"/>
    <property type="match status" value="7"/>
</dbReference>
<dbReference type="OrthoDB" id="194358at2759"/>
<dbReference type="PROSITE" id="PS50297">
    <property type="entry name" value="ANK_REP_REGION"/>
    <property type="match status" value="6"/>
</dbReference>
<organism evidence="6 7">
    <name type="scientific">Thyridium curvatum</name>
    <dbReference type="NCBI Taxonomy" id="1093900"/>
    <lineage>
        <taxon>Eukaryota</taxon>
        <taxon>Fungi</taxon>
        <taxon>Dikarya</taxon>
        <taxon>Ascomycota</taxon>
        <taxon>Pezizomycotina</taxon>
        <taxon>Sordariomycetes</taxon>
        <taxon>Sordariomycetidae</taxon>
        <taxon>Thyridiales</taxon>
        <taxon>Thyridiaceae</taxon>
        <taxon>Thyridium</taxon>
    </lineage>
</organism>
<dbReference type="EMBL" id="SKBQ01000001">
    <property type="protein sequence ID" value="TPX15900.1"/>
    <property type="molecule type" value="Genomic_DNA"/>
</dbReference>
<feature type="repeat" description="ANK" evidence="3">
    <location>
        <begin position="1577"/>
        <end position="1609"/>
    </location>
</feature>
<accession>A0A507BH74</accession>
<evidence type="ECO:0000256" key="3">
    <source>
        <dbReference type="PROSITE-ProRule" id="PRU00023"/>
    </source>
</evidence>
<keyword evidence="2 3" id="KW-0040">ANK repeat</keyword>
<feature type="domain" description="Nephrocystin 3-like N-terminal" evidence="5">
    <location>
        <begin position="188"/>
        <end position="364"/>
    </location>
</feature>
<feature type="repeat" description="ANK" evidence="3">
    <location>
        <begin position="1421"/>
        <end position="1453"/>
    </location>
</feature>
<dbReference type="Pfam" id="PF24883">
    <property type="entry name" value="NPHP3_N"/>
    <property type="match status" value="1"/>
</dbReference>
<dbReference type="SUPFAM" id="SSF48403">
    <property type="entry name" value="Ankyrin repeat"/>
    <property type="match status" value="4"/>
</dbReference>
<dbReference type="InterPro" id="IPR002110">
    <property type="entry name" value="Ankyrin_rpt"/>
</dbReference>
<dbReference type="Pfam" id="PF00023">
    <property type="entry name" value="Ank"/>
    <property type="match status" value="1"/>
</dbReference>
<evidence type="ECO:0000256" key="1">
    <source>
        <dbReference type="ARBA" id="ARBA00022737"/>
    </source>
</evidence>
<evidence type="ECO:0000259" key="5">
    <source>
        <dbReference type="Pfam" id="PF24883"/>
    </source>
</evidence>
<dbReference type="Gene3D" id="1.25.40.20">
    <property type="entry name" value="Ankyrin repeat-containing domain"/>
    <property type="match status" value="6"/>
</dbReference>
<proteinExistence type="predicted"/>
<keyword evidence="1" id="KW-0677">Repeat</keyword>
<dbReference type="SMART" id="SM00248">
    <property type="entry name" value="ANK"/>
    <property type="match status" value="22"/>
</dbReference>
<dbReference type="PANTHER" id="PTHR24198:SF165">
    <property type="entry name" value="ANKYRIN REPEAT-CONTAINING PROTEIN-RELATED"/>
    <property type="match status" value="1"/>
</dbReference>
<feature type="repeat" description="ANK" evidence="3">
    <location>
        <begin position="1544"/>
        <end position="1576"/>
    </location>
</feature>
<feature type="region of interest" description="Disordered" evidence="4">
    <location>
        <begin position="1659"/>
        <end position="1683"/>
    </location>
</feature>
<dbReference type="SUPFAM" id="SSF52540">
    <property type="entry name" value="P-loop containing nucleoside triphosphate hydrolases"/>
    <property type="match status" value="1"/>
</dbReference>
<feature type="repeat" description="ANK" evidence="3">
    <location>
        <begin position="1874"/>
        <end position="1907"/>
    </location>
</feature>
<dbReference type="GeneID" id="41967681"/>
<keyword evidence="7" id="KW-1185">Reference proteome</keyword>
<comment type="caution">
    <text evidence="6">The sequence shown here is derived from an EMBL/GenBank/DDBJ whole genome shotgun (WGS) entry which is preliminary data.</text>
</comment>
<feature type="repeat" description="ANK" evidence="3">
    <location>
        <begin position="1912"/>
        <end position="1940"/>
    </location>
</feature>
<dbReference type="Proteomes" id="UP000319257">
    <property type="component" value="Unassembled WGS sequence"/>
</dbReference>
<dbReference type="PANTHER" id="PTHR24198">
    <property type="entry name" value="ANKYRIN REPEAT AND PROTEIN KINASE DOMAIN-CONTAINING PROTEIN"/>
    <property type="match status" value="1"/>
</dbReference>
<dbReference type="STRING" id="1093900.A0A507BH74"/>
<reference evidence="6 7" key="1">
    <citation type="submission" date="2019-06" db="EMBL/GenBank/DDBJ databases">
        <title>Draft genome sequence of the filamentous fungus Phialemoniopsis curvata isolated from diesel fuel.</title>
        <authorList>
            <person name="Varaljay V.A."/>
            <person name="Lyon W.J."/>
            <person name="Crouch A.L."/>
            <person name="Drake C.E."/>
            <person name="Hollomon J.M."/>
            <person name="Nadeau L.J."/>
            <person name="Nunn H.S."/>
            <person name="Stevenson B.S."/>
            <person name="Bojanowski C.L."/>
            <person name="Crookes-Goodson W.J."/>
        </authorList>
    </citation>
    <scope>NUCLEOTIDE SEQUENCE [LARGE SCALE GENOMIC DNA]</scope>
    <source>
        <strain evidence="6 7">D216</strain>
    </source>
</reference>
<feature type="repeat" description="ANK" evidence="3">
    <location>
        <begin position="1724"/>
        <end position="1756"/>
    </location>
</feature>
<evidence type="ECO:0000313" key="6">
    <source>
        <dbReference type="EMBL" id="TPX15900.1"/>
    </source>
</evidence>
<dbReference type="InterPro" id="IPR027417">
    <property type="entry name" value="P-loop_NTPase"/>
</dbReference>
<dbReference type="InterPro" id="IPR036770">
    <property type="entry name" value="Ankyrin_rpt-contain_sf"/>
</dbReference>
<gene>
    <name evidence="6" type="ORF">E0L32_000234</name>
</gene>
<feature type="repeat" description="ANK" evidence="3">
    <location>
        <begin position="934"/>
        <end position="966"/>
    </location>
</feature>
<evidence type="ECO:0000313" key="7">
    <source>
        <dbReference type="Proteomes" id="UP000319257"/>
    </source>
</evidence>
<dbReference type="Gene3D" id="3.40.50.300">
    <property type="entry name" value="P-loop containing nucleotide triphosphate hydrolases"/>
    <property type="match status" value="1"/>
</dbReference>
<dbReference type="InParanoid" id="A0A507BH74"/>
<evidence type="ECO:0000256" key="4">
    <source>
        <dbReference type="SAM" id="MobiDB-lite"/>
    </source>
</evidence>